<dbReference type="InterPro" id="IPR046342">
    <property type="entry name" value="CBS_dom_sf"/>
</dbReference>
<evidence type="ECO:0000313" key="4">
    <source>
        <dbReference type="EMBL" id="ACL71347.1"/>
    </source>
</evidence>
<dbReference type="PROSITE" id="PS51371">
    <property type="entry name" value="CBS"/>
    <property type="match status" value="2"/>
</dbReference>
<dbReference type="InterPro" id="IPR051257">
    <property type="entry name" value="Diverse_CBS-Domain"/>
</dbReference>
<dbReference type="InterPro" id="IPR000644">
    <property type="entry name" value="CBS_dom"/>
</dbReference>
<evidence type="ECO:0000259" key="3">
    <source>
        <dbReference type="PROSITE" id="PS51371"/>
    </source>
</evidence>
<gene>
    <name evidence="4" type="ordered locus">Tgr7_0248</name>
</gene>
<proteinExistence type="predicted"/>
<organism evidence="4 5">
    <name type="scientific">Thioalkalivibrio sulfidiphilus (strain HL-EbGR7)</name>
    <dbReference type="NCBI Taxonomy" id="396588"/>
    <lineage>
        <taxon>Bacteria</taxon>
        <taxon>Pseudomonadati</taxon>
        <taxon>Pseudomonadota</taxon>
        <taxon>Gammaproteobacteria</taxon>
        <taxon>Chromatiales</taxon>
        <taxon>Ectothiorhodospiraceae</taxon>
        <taxon>Thioalkalivibrio</taxon>
    </lineage>
</organism>
<dbReference type="AlphaFoldDB" id="B8GU64"/>
<evidence type="ECO:0000256" key="1">
    <source>
        <dbReference type="ARBA" id="ARBA00023122"/>
    </source>
</evidence>
<dbReference type="KEGG" id="tgr:Tgr7_0248"/>
<dbReference type="Pfam" id="PF00571">
    <property type="entry name" value="CBS"/>
    <property type="match status" value="2"/>
</dbReference>
<protein>
    <submittedName>
        <fullName evidence="4">Putative signal transduction protein with CBS domains</fullName>
    </submittedName>
</protein>
<dbReference type="HOGENOM" id="CLU_040681_12_0_6"/>
<keyword evidence="1 2" id="KW-0129">CBS domain</keyword>
<feature type="domain" description="CBS" evidence="3">
    <location>
        <begin position="7"/>
        <end position="67"/>
    </location>
</feature>
<dbReference type="CDD" id="cd17775">
    <property type="entry name" value="CBS_pair_bact_arch"/>
    <property type="match status" value="1"/>
</dbReference>
<feature type="domain" description="CBS" evidence="3">
    <location>
        <begin position="76"/>
        <end position="132"/>
    </location>
</feature>
<keyword evidence="5" id="KW-1185">Reference proteome</keyword>
<accession>B8GU64</accession>
<dbReference type="RefSeq" id="WP_012636836.1">
    <property type="nucleotide sequence ID" value="NC_011901.1"/>
</dbReference>
<dbReference type="PANTHER" id="PTHR43080:SF2">
    <property type="entry name" value="CBS DOMAIN-CONTAINING PROTEIN"/>
    <property type="match status" value="1"/>
</dbReference>
<dbReference type="PANTHER" id="PTHR43080">
    <property type="entry name" value="CBS DOMAIN-CONTAINING PROTEIN CBSX3, MITOCHONDRIAL"/>
    <property type="match status" value="1"/>
</dbReference>
<dbReference type="Proteomes" id="UP000002383">
    <property type="component" value="Chromosome"/>
</dbReference>
<dbReference type="Gene3D" id="3.10.580.10">
    <property type="entry name" value="CBS-domain"/>
    <property type="match status" value="1"/>
</dbReference>
<name>B8GU64_THISH</name>
<sequence>MKVGEFCNRDVVVMGGEESAQAAAALMRAHHVGDVVLVEDRGGVTTPLGIVTDRDLVLEVMVPGVDAASLAARDLVTAPLVTVREDQGLFDALELMRARGVRRLPVVNGKGALLGILAVDDLVGLMGEMLSRLSSVVARQVVREEKQRP</sequence>
<dbReference type="EMBL" id="CP001339">
    <property type="protein sequence ID" value="ACL71347.1"/>
    <property type="molecule type" value="Genomic_DNA"/>
</dbReference>
<evidence type="ECO:0000256" key="2">
    <source>
        <dbReference type="PROSITE-ProRule" id="PRU00703"/>
    </source>
</evidence>
<dbReference type="SMART" id="SM00116">
    <property type="entry name" value="CBS"/>
    <property type="match status" value="2"/>
</dbReference>
<reference evidence="4 5" key="1">
    <citation type="journal article" date="2011" name="Stand. Genomic Sci.">
        <title>Complete genome sequence of 'Thioalkalivibrio sulfidophilus' HL-EbGr7.</title>
        <authorList>
            <person name="Muyzer G."/>
            <person name="Sorokin D.Y."/>
            <person name="Mavromatis K."/>
            <person name="Lapidus A."/>
            <person name="Clum A."/>
            <person name="Ivanova N."/>
            <person name="Pati A."/>
            <person name="d'Haeseleer P."/>
            <person name="Woyke T."/>
            <person name="Kyrpides N.C."/>
        </authorList>
    </citation>
    <scope>NUCLEOTIDE SEQUENCE [LARGE SCALE GENOMIC DNA]</scope>
    <source>
        <strain evidence="4 5">HL-EbGR7</strain>
    </source>
</reference>
<dbReference type="eggNOG" id="COG0517">
    <property type="taxonomic scope" value="Bacteria"/>
</dbReference>
<dbReference type="STRING" id="396588.Tgr7_0248"/>
<dbReference type="OrthoDB" id="9794094at2"/>
<evidence type="ECO:0000313" key="5">
    <source>
        <dbReference type="Proteomes" id="UP000002383"/>
    </source>
</evidence>
<dbReference type="SUPFAM" id="SSF54631">
    <property type="entry name" value="CBS-domain pair"/>
    <property type="match status" value="1"/>
</dbReference>